<keyword evidence="1" id="KW-0175">Coiled coil</keyword>
<organism evidence="2 3">
    <name type="scientific">Smittium mucronatum</name>
    <dbReference type="NCBI Taxonomy" id="133383"/>
    <lineage>
        <taxon>Eukaryota</taxon>
        <taxon>Fungi</taxon>
        <taxon>Fungi incertae sedis</taxon>
        <taxon>Zoopagomycota</taxon>
        <taxon>Kickxellomycotina</taxon>
        <taxon>Harpellomycetes</taxon>
        <taxon>Harpellales</taxon>
        <taxon>Legeriomycetaceae</taxon>
        <taxon>Smittium</taxon>
    </lineage>
</organism>
<evidence type="ECO:0000313" key="3">
    <source>
        <dbReference type="Proteomes" id="UP000187455"/>
    </source>
</evidence>
<dbReference type="OrthoDB" id="5580356at2759"/>
<feature type="coiled-coil region" evidence="1">
    <location>
        <begin position="13"/>
        <end position="75"/>
    </location>
</feature>
<reference evidence="2 3" key="1">
    <citation type="journal article" date="2016" name="Mol. Biol. Evol.">
        <title>Genome-Wide Survey of Gut Fungi (Harpellales) Reveals the First Horizontally Transferred Ubiquitin Gene from a Mosquito Host.</title>
        <authorList>
            <person name="Wang Y."/>
            <person name="White M.M."/>
            <person name="Kvist S."/>
            <person name="Moncalvo J.M."/>
        </authorList>
    </citation>
    <scope>NUCLEOTIDE SEQUENCE [LARGE SCALE GENOMIC DNA]</scope>
    <source>
        <strain evidence="2 3">ALG-7-W6</strain>
    </source>
</reference>
<evidence type="ECO:0000313" key="2">
    <source>
        <dbReference type="EMBL" id="OLY82312.1"/>
    </source>
</evidence>
<keyword evidence="3" id="KW-1185">Reference proteome</keyword>
<gene>
    <name evidence="2" type="ORF">AYI68_g3569</name>
</gene>
<proteinExistence type="predicted"/>
<name>A0A1R0GZG1_9FUNG</name>
<sequence length="277" mass="31725">MDSNSTQVTAEQLNNAESLLASKKTEITKLRNQLIQGESQFQSAAEEHQDVLSRLEEINSAYESEVKNNAELNLQITTMDYVMLKREWINGVTEIFDNYPSLKDFQKRALVVEALKGPARDWYDAETDTSVSNRISFKEALSLQYGSLESTDQALERIDTLKLTMKSESNIFIQKIRPSIKLISGENDTLAIAILRKQVDLEIRKYFPKLANESFEEHEKHLKAHMYDSQAKFSSHRSNFMDIGSYSAAIQSHNSEYAVTAAQYVNNNRRPQSTNYY</sequence>
<evidence type="ECO:0000256" key="1">
    <source>
        <dbReference type="SAM" id="Coils"/>
    </source>
</evidence>
<accession>A0A1R0GZG1</accession>
<protein>
    <submittedName>
        <fullName evidence="2">Uncharacterized protein</fullName>
    </submittedName>
</protein>
<comment type="caution">
    <text evidence="2">The sequence shown here is derived from an EMBL/GenBank/DDBJ whole genome shotgun (WGS) entry which is preliminary data.</text>
</comment>
<dbReference type="STRING" id="133383.A0A1R0GZG1"/>
<dbReference type="AlphaFoldDB" id="A0A1R0GZG1"/>
<dbReference type="Proteomes" id="UP000187455">
    <property type="component" value="Unassembled WGS sequence"/>
</dbReference>
<dbReference type="EMBL" id="LSSL01001658">
    <property type="protein sequence ID" value="OLY82312.1"/>
    <property type="molecule type" value="Genomic_DNA"/>
</dbReference>